<dbReference type="EMBL" id="FUYP01000037">
    <property type="protein sequence ID" value="SKB96191.1"/>
    <property type="molecule type" value="Genomic_DNA"/>
</dbReference>
<dbReference type="GO" id="GO:0016787">
    <property type="term" value="F:hydrolase activity"/>
    <property type="evidence" value="ECO:0007669"/>
    <property type="project" value="UniProtKB-KW"/>
</dbReference>
<name>A0A1T5FJ41_9SPHN</name>
<protein>
    <submittedName>
        <fullName evidence="3">Cell Wall Hydrolase</fullName>
    </submittedName>
</protein>
<keyword evidence="4" id="KW-1185">Reference proteome</keyword>
<keyword evidence="1" id="KW-0472">Membrane</keyword>
<feature type="transmembrane region" description="Helical" evidence="1">
    <location>
        <begin position="26"/>
        <end position="45"/>
    </location>
</feature>
<dbReference type="OrthoDB" id="9785345at2"/>
<proteinExistence type="predicted"/>
<dbReference type="InterPro" id="IPR042047">
    <property type="entry name" value="SleB_dom1"/>
</dbReference>
<evidence type="ECO:0000256" key="1">
    <source>
        <dbReference type="SAM" id="Phobius"/>
    </source>
</evidence>
<evidence type="ECO:0000313" key="3">
    <source>
        <dbReference type="EMBL" id="SKB96191.1"/>
    </source>
</evidence>
<sequence>MTYARSLRDTAALRPLAAAPRGSQKIVMALLVLLLAGAAAGWLQYSAPADDRGEAPVSETLRLQIPTMSTGEHQNLVVAGETAQARNAAIPVTNEALVALAGFKDIPAGSAQHATALKCLTQAIYYEAANEPELGKRAVAQVVLNRLRHPAYPNSVCGVVYEGASAPVCQFSFTCDGALLRTPMARQWRESERVAREALAGASVPEVGSATHYHADYVLPRWAFTLGKIEKIGTHIFYRFPGRAGTAAAFRDRWNGSERIPALDLARLRQAMLGELEGAAPDQAYVPGLTVAPDVKDRHAAADVGGRLDTTTSWRLTLPDPVQLSRSYHKAVSVQAGPAAEIAVPAADNEAGAPAAQEHKP</sequence>
<keyword evidence="1" id="KW-1133">Transmembrane helix</keyword>
<evidence type="ECO:0000259" key="2">
    <source>
        <dbReference type="Pfam" id="PF07486"/>
    </source>
</evidence>
<keyword evidence="1" id="KW-0812">Transmembrane</keyword>
<dbReference type="Gene3D" id="1.10.10.2520">
    <property type="entry name" value="Cell wall hydrolase SleB, domain 1"/>
    <property type="match status" value="1"/>
</dbReference>
<reference evidence="4" key="1">
    <citation type="submission" date="2017-02" db="EMBL/GenBank/DDBJ databases">
        <authorList>
            <person name="Varghese N."/>
            <person name="Submissions S."/>
        </authorList>
    </citation>
    <scope>NUCLEOTIDE SEQUENCE [LARGE SCALE GENOMIC DNA]</scope>
    <source>
        <strain evidence="4">R11H</strain>
    </source>
</reference>
<dbReference type="AlphaFoldDB" id="A0A1T5FJ41"/>
<evidence type="ECO:0000313" key="4">
    <source>
        <dbReference type="Proteomes" id="UP000190044"/>
    </source>
</evidence>
<dbReference type="InterPro" id="IPR011105">
    <property type="entry name" value="Cell_wall_hydrolase_SleB"/>
</dbReference>
<dbReference type="Proteomes" id="UP000190044">
    <property type="component" value="Unassembled WGS sequence"/>
</dbReference>
<dbReference type="Pfam" id="PF07486">
    <property type="entry name" value="Hydrolase_2"/>
    <property type="match status" value="1"/>
</dbReference>
<accession>A0A1T5FJ41</accession>
<organism evidence="3 4">
    <name type="scientific">Sphingopyxis flava</name>
    <dbReference type="NCBI Taxonomy" id="1507287"/>
    <lineage>
        <taxon>Bacteria</taxon>
        <taxon>Pseudomonadati</taxon>
        <taxon>Pseudomonadota</taxon>
        <taxon>Alphaproteobacteria</taxon>
        <taxon>Sphingomonadales</taxon>
        <taxon>Sphingomonadaceae</taxon>
        <taxon>Sphingopyxis</taxon>
    </lineage>
</organism>
<keyword evidence="3" id="KW-0378">Hydrolase</keyword>
<gene>
    <name evidence="3" type="ORF">SAMN06295937_10375</name>
</gene>
<dbReference type="RefSeq" id="WP_079639994.1">
    <property type="nucleotide sequence ID" value="NZ_FUYP01000037.1"/>
</dbReference>
<feature type="domain" description="Cell wall hydrolase SleB" evidence="2">
    <location>
        <begin position="130"/>
        <end position="238"/>
    </location>
</feature>